<dbReference type="Proteomes" id="UP001208794">
    <property type="component" value="Unassembled WGS sequence"/>
</dbReference>
<dbReference type="PANTHER" id="PTHR41786:SF1">
    <property type="entry name" value="6-HYDROXYMETHYLPTERIN DIPHOSPHOKINASE MPTE-LIKE DOMAIN-CONTAINING PROTEIN"/>
    <property type="match status" value="1"/>
</dbReference>
<proteinExistence type="predicted"/>
<feature type="domain" description="6-hydroxymethylpterin diphosphokinase MptE-like" evidence="1">
    <location>
        <begin position="148"/>
        <end position="232"/>
    </location>
</feature>
<name>A0ABT3M3H5_9LEPT</name>
<reference evidence="2 3" key="1">
    <citation type="submission" date="2022-06" db="EMBL/GenBank/DDBJ databases">
        <title>Leptospira isolates from biofilms formed at urban environments.</title>
        <authorList>
            <person name="Ribeiro P.S."/>
            <person name="Sousa T."/>
            <person name="Carvalho N."/>
            <person name="Aburjaile F."/>
            <person name="Neves F."/>
            <person name="Oliveira D."/>
            <person name="Blanco L."/>
            <person name="Lima J."/>
            <person name="Costa F."/>
            <person name="Brenig B."/>
            <person name="Soares S."/>
            <person name="Ramos R."/>
            <person name="Goes-Neto A."/>
            <person name="Matiuzzi M."/>
            <person name="Azevedo V."/>
            <person name="Ristow P."/>
        </authorList>
    </citation>
    <scope>NUCLEOTIDE SEQUENCE [LARGE SCALE GENOMIC DNA]</scope>
    <source>
        <strain evidence="2 3">VSF14</strain>
    </source>
</reference>
<comment type="caution">
    <text evidence="2">The sequence shown here is derived from an EMBL/GenBank/DDBJ whole genome shotgun (WGS) entry which is preliminary data.</text>
</comment>
<dbReference type="Pfam" id="PF01973">
    <property type="entry name" value="MptE-like"/>
    <property type="match status" value="1"/>
</dbReference>
<organism evidence="2 3">
    <name type="scientific">Leptospira paudalimensis</name>
    <dbReference type="NCBI Taxonomy" id="2950024"/>
    <lineage>
        <taxon>Bacteria</taxon>
        <taxon>Pseudomonadati</taxon>
        <taxon>Spirochaetota</taxon>
        <taxon>Spirochaetia</taxon>
        <taxon>Leptospirales</taxon>
        <taxon>Leptospiraceae</taxon>
        <taxon>Leptospira</taxon>
    </lineage>
</organism>
<dbReference type="EMBL" id="JAMQPR010000001">
    <property type="protein sequence ID" value="MCW7502949.1"/>
    <property type="molecule type" value="Genomic_DNA"/>
</dbReference>
<dbReference type="InterPro" id="IPR002826">
    <property type="entry name" value="MptE-like"/>
</dbReference>
<accession>A0ABT3M3H5</accession>
<dbReference type="PANTHER" id="PTHR41786">
    <property type="entry name" value="MOTILITY ACCESSORY FACTOR MAF"/>
    <property type="match status" value="1"/>
</dbReference>
<gene>
    <name evidence="2" type="ORF">ND855_02340</name>
</gene>
<evidence type="ECO:0000313" key="3">
    <source>
        <dbReference type="Proteomes" id="UP001208794"/>
    </source>
</evidence>
<dbReference type="RefSeq" id="WP_265357015.1">
    <property type="nucleotide sequence ID" value="NZ_JAMQPR010000001.1"/>
</dbReference>
<keyword evidence="3" id="KW-1185">Reference proteome</keyword>
<sequence>MRFLSQIQADSIPIILGLGALHSVRSLVVSPIGKPVVIVWEPLPEVFELPAFQTEIEGLSEKAKENGFTLVLVTGITPNWNEIKEKLSLSTREKVPINQKWTLYVTPSYERYFSNLIEECRENFLSQFQSQNTNQNTIQHFRKVWTHNYLKNKSTLGKTNEAIHWFQSFHGTNSHVLFLGASPGLERDIESIKKHRNTFTLFASDTSIGYLLKHSIVPDYILSFDSGRGTLFHFLVDLPTTIPIITWLGGSPCLFELPNLKILVNTGHPLDQIVAFYFQNEKGFHWPHIQNPSLNLLGMMISITKGILNRNLVLSGVSFVSEFGKSHCGGTGYERYYLPQLHRKQSMESFTKRLYSGVRKGKNQLVWDELLSAKTTENIQNYSELTAFNTNKPFEQTVELNSFQGFPPRISDLAKWANQDQSGIIHSKTLNVWLRFSLG</sequence>
<evidence type="ECO:0000259" key="1">
    <source>
        <dbReference type="Pfam" id="PF01973"/>
    </source>
</evidence>
<protein>
    <submittedName>
        <fullName evidence="2">DUF115 domain-containing protein</fullName>
    </submittedName>
</protein>
<evidence type="ECO:0000313" key="2">
    <source>
        <dbReference type="EMBL" id="MCW7502949.1"/>
    </source>
</evidence>